<evidence type="ECO:0000313" key="5">
    <source>
        <dbReference type="EMBL" id="JAG37485.1"/>
    </source>
</evidence>
<dbReference type="AlphaFoldDB" id="A0A0A9Z6P9"/>
<accession>A0A0A9Z6P9</accession>
<sequence>QPCTCPLVASNAMLSPCVVGDVNLYTSQHVAEGELHTGEIEVMIAESDFRRRGHATRAVVLTMLFAISHLNITRFIAKILCDNYPSIELFQTLGYRFFCKVDCFNEVHLDWTTHPSIH</sequence>
<evidence type="ECO:0000256" key="2">
    <source>
        <dbReference type="ARBA" id="ARBA00022679"/>
    </source>
</evidence>
<reference evidence="5" key="1">
    <citation type="journal article" date="2014" name="PLoS ONE">
        <title>Transcriptome-Based Identification of ABC Transporters in the Western Tarnished Plant Bug Lygus hesperus.</title>
        <authorList>
            <person name="Hull J.J."/>
            <person name="Chaney K."/>
            <person name="Geib S.M."/>
            <person name="Fabrick J.A."/>
            <person name="Brent C.S."/>
            <person name="Walsh D."/>
            <person name="Lavine L.C."/>
        </authorList>
    </citation>
    <scope>NUCLEOTIDE SEQUENCE</scope>
</reference>
<evidence type="ECO:0000259" key="4">
    <source>
        <dbReference type="Pfam" id="PF13302"/>
    </source>
</evidence>
<keyword evidence="2 5" id="KW-0808">Transferase</keyword>
<dbReference type="PANTHER" id="PTHR13256:SF16">
    <property type="entry name" value="ALPHA_BETA-TUBULIN-N-ACETYLTRANSFERASE 9"/>
    <property type="match status" value="1"/>
</dbReference>
<feature type="domain" description="N-acetyltransferase" evidence="4">
    <location>
        <begin position="18"/>
        <end position="96"/>
    </location>
</feature>
<dbReference type="Gene3D" id="3.40.630.30">
    <property type="match status" value="1"/>
</dbReference>
<dbReference type="InterPro" id="IPR016181">
    <property type="entry name" value="Acyl_CoA_acyltransferase"/>
</dbReference>
<evidence type="ECO:0000256" key="3">
    <source>
        <dbReference type="ARBA" id="ARBA00023315"/>
    </source>
</evidence>
<reference evidence="5" key="2">
    <citation type="submission" date="2014-07" db="EMBL/GenBank/DDBJ databases">
        <authorList>
            <person name="Hull J."/>
        </authorList>
    </citation>
    <scope>NUCLEOTIDE SEQUENCE</scope>
</reference>
<evidence type="ECO:0000256" key="1">
    <source>
        <dbReference type="ARBA" id="ARBA00009342"/>
    </source>
</evidence>
<dbReference type="InterPro" id="IPR000182">
    <property type="entry name" value="GNAT_dom"/>
</dbReference>
<name>A0A0A9Z6P9_LYGHE</name>
<dbReference type="Pfam" id="PF13302">
    <property type="entry name" value="Acetyltransf_3"/>
    <property type="match status" value="1"/>
</dbReference>
<dbReference type="PANTHER" id="PTHR13256">
    <property type="entry name" value="N-ACETYLTRANSFERASE 9"/>
    <property type="match status" value="1"/>
</dbReference>
<dbReference type="SUPFAM" id="SSF55729">
    <property type="entry name" value="Acyl-CoA N-acyltransferases (Nat)"/>
    <property type="match status" value="1"/>
</dbReference>
<dbReference type="EMBL" id="GBHO01006119">
    <property type="protein sequence ID" value="JAG37485.1"/>
    <property type="molecule type" value="Transcribed_RNA"/>
</dbReference>
<protein>
    <submittedName>
        <fullName evidence="5">N-acetyltransferase 9</fullName>
    </submittedName>
</protein>
<organism evidence="5">
    <name type="scientific">Lygus hesperus</name>
    <name type="common">Western plant bug</name>
    <dbReference type="NCBI Taxonomy" id="30085"/>
    <lineage>
        <taxon>Eukaryota</taxon>
        <taxon>Metazoa</taxon>
        <taxon>Ecdysozoa</taxon>
        <taxon>Arthropoda</taxon>
        <taxon>Hexapoda</taxon>
        <taxon>Insecta</taxon>
        <taxon>Pterygota</taxon>
        <taxon>Neoptera</taxon>
        <taxon>Paraneoptera</taxon>
        <taxon>Hemiptera</taxon>
        <taxon>Heteroptera</taxon>
        <taxon>Panheteroptera</taxon>
        <taxon>Cimicomorpha</taxon>
        <taxon>Miridae</taxon>
        <taxon>Mirini</taxon>
        <taxon>Lygus</taxon>
    </lineage>
</organism>
<keyword evidence="3" id="KW-0012">Acyltransferase</keyword>
<dbReference type="GO" id="GO:0008080">
    <property type="term" value="F:N-acetyltransferase activity"/>
    <property type="evidence" value="ECO:0007669"/>
    <property type="project" value="InterPro"/>
</dbReference>
<gene>
    <name evidence="5" type="primary">Nat9</name>
    <name evidence="5" type="ORF">CM83_22405</name>
</gene>
<feature type="non-terminal residue" evidence="5">
    <location>
        <position position="1"/>
    </location>
</feature>
<dbReference type="InterPro" id="IPR039135">
    <property type="entry name" value="NAT9-like"/>
</dbReference>
<comment type="similarity">
    <text evidence="1">Belongs to the acetyltransferase family. GNAT subfamily.</text>
</comment>
<proteinExistence type="inferred from homology"/>